<protein>
    <submittedName>
        <fullName evidence="1">OsmC family protein</fullName>
        <ecNumber evidence="1">1.11.1.-</ecNumber>
    </submittedName>
</protein>
<reference evidence="1" key="1">
    <citation type="submission" date="2023-02" db="EMBL/GenBank/DDBJ databases">
        <title>Description and genomic characterization of Salipiger bruguierae sp. nov., isolated from the sediment of mangrove plant Bruguiera sexangula.</title>
        <authorList>
            <person name="Long M."/>
        </authorList>
    </citation>
    <scope>NUCLEOTIDE SEQUENCE</scope>
    <source>
        <strain evidence="1">H15</strain>
    </source>
</reference>
<proteinExistence type="predicted"/>
<accession>A0AAU8AM97</accession>
<dbReference type="EMBL" id="CP123385">
    <property type="protein sequence ID" value="XCC96073.1"/>
    <property type="molecule type" value="Genomic_DNA"/>
</dbReference>
<gene>
    <name evidence="1" type="ORF">PVT71_15345</name>
</gene>
<sequence>MALKLRPKRFGPVSVLFDPEGAVRFVSDEGGAPLPHPAYDKPVLTLMASVAHCLVESLRILAKRDGVALPAYAITVTAEKAIDEPGRLESMVCKVEGDLPGEMVREAKSICTVSNTLNCKFTLE</sequence>
<dbReference type="RefSeq" id="WP_353474940.1">
    <property type="nucleotide sequence ID" value="NZ_CP123385.1"/>
</dbReference>
<dbReference type="EC" id="1.11.1.-" evidence="1"/>
<name>A0AAU8AM97_9RHOB</name>
<keyword evidence="1" id="KW-0560">Oxidoreductase</keyword>
<organism evidence="1">
    <name type="scientific">Alloyangia sp. H15</name>
    <dbReference type="NCBI Taxonomy" id="3029062"/>
    <lineage>
        <taxon>Bacteria</taxon>
        <taxon>Pseudomonadati</taxon>
        <taxon>Pseudomonadota</taxon>
        <taxon>Alphaproteobacteria</taxon>
        <taxon>Rhodobacterales</taxon>
        <taxon>Roseobacteraceae</taxon>
        <taxon>Alloyangia</taxon>
    </lineage>
</organism>
<dbReference type="InterPro" id="IPR036102">
    <property type="entry name" value="OsmC/Ohrsf"/>
</dbReference>
<dbReference type="GO" id="GO:0004601">
    <property type="term" value="F:peroxidase activity"/>
    <property type="evidence" value="ECO:0007669"/>
    <property type="project" value="UniProtKB-KW"/>
</dbReference>
<keyword evidence="1" id="KW-0575">Peroxidase</keyword>
<dbReference type="Pfam" id="PF02566">
    <property type="entry name" value="OsmC"/>
    <property type="match status" value="1"/>
</dbReference>
<dbReference type="SUPFAM" id="SSF82784">
    <property type="entry name" value="OsmC-like"/>
    <property type="match status" value="1"/>
</dbReference>
<evidence type="ECO:0000313" key="1">
    <source>
        <dbReference type="EMBL" id="XCC96073.1"/>
    </source>
</evidence>
<dbReference type="InterPro" id="IPR015946">
    <property type="entry name" value="KH_dom-like_a/b"/>
</dbReference>
<dbReference type="AlphaFoldDB" id="A0AAU8AM97"/>
<dbReference type="InterPro" id="IPR003718">
    <property type="entry name" value="OsmC/Ohr_fam"/>
</dbReference>
<dbReference type="Gene3D" id="3.30.300.20">
    <property type="match status" value="1"/>
</dbReference>